<evidence type="ECO:0000313" key="4">
    <source>
        <dbReference type="Proteomes" id="UP000621454"/>
    </source>
</evidence>
<evidence type="ECO:0000256" key="2">
    <source>
        <dbReference type="SAM" id="Phobius"/>
    </source>
</evidence>
<feature type="compositionally biased region" description="Basic and acidic residues" evidence="1">
    <location>
        <begin position="138"/>
        <end position="150"/>
    </location>
</feature>
<gene>
    <name evidence="3" type="ORF">GCM10011489_24710</name>
</gene>
<feature type="transmembrane region" description="Helical" evidence="2">
    <location>
        <begin position="204"/>
        <end position="224"/>
    </location>
</feature>
<evidence type="ECO:0000313" key="3">
    <source>
        <dbReference type="EMBL" id="GGB35731.1"/>
    </source>
</evidence>
<accession>A0A916T9T8</accession>
<dbReference type="AlphaFoldDB" id="A0A916T9T8"/>
<evidence type="ECO:0008006" key="5">
    <source>
        <dbReference type="Google" id="ProtNLM"/>
    </source>
</evidence>
<name>A0A916T9T8_9ACTN</name>
<sequence>MPEGEHGRVSEMSDATGPETRGEVVTIRPKGPVIMAAVMFVIAAVAVVYAFVVDAGVGVTVLGPMILLAALAWLLLANPHVEVSDSWVRVVNPLRTYEVPLSALRDVATKWALTLATDDGTVVAWSATSPSGRGAMTGRDDKQRRTDRTSVPRSAIRPDGTISPSDLSGTDSGDAATAIRTRWESARTSGALDDRSGEPVRTHLNLASIGVVVVGIVMTVVSVLV</sequence>
<keyword evidence="2" id="KW-0472">Membrane</keyword>
<feature type="transmembrane region" description="Helical" evidence="2">
    <location>
        <begin position="33"/>
        <end position="52"/>
    </location>
</feature>
<evidence type="ECO:0000256" key="1">
    <source>
        <dbReference type="SAM" id="MobiDB-lite"/>
    </source>
</evidence>
<feature type="region of interest" description="Disordered" evidence="1">
    <location>
        <begin position="1"/>
        <end position="22"/>
    </location>
</feature>
<keyword evidence="2" id="KW-0812">Transmembrane</keyword>
<feature type="compositionally biased region" description="Polar residues" evidence="1">
    <location>
        <begin position="162"/>
        <end position="171"/>
    </location>
</feature>
<dbReference type="EMBL" id="BMGC01000017">
    <property type="protein sequence ID" value="GGB35731.1"/>
    <property type="molecule type" value="Genomic_DNA"/>
</dbReference>
<feature type="region of interest" description="Disordered" evidence="1">
    <location>
        <begin position="127"/>
        <end position="175"/>
    </location>
</feature>
<proteinExistence type="predicted"/>
<comment type="caution">
    <text evidence="3">The sequence shown here is derived from an EMBL/GenBank/DDBJ whole genome shotgun (WGS) entry which is preliminary data.</text>
</comment>
<keyword evidence="2" id="KW-1133">Transmembrane helix</keyword>
<dbReference type="Proteomes" id="UP000621454">
    <property type="component" value="Unassembled WGS sequence"/>
</dbReference>
<protein>
    <recommendedName>
        <fullName evidence="5">PH domain-containing protein</fullName>
    </recommendedName>
</protein>
<keyword evidence="4" id="KW-1185">Reference proteome</keyword>
<organism evidence="3 4">
    <name type="scientific">Gordonia jinhuaensis</name>
    <dbReference type="NCBI Taxonomy" id="1517702"/>
    <lineage>
        <taxon>Bacteria</taxon>
        <taxon>Bacillati</taxon>
        <taxon>Actinomycetota</taxon>
        <taxon>Actinomycetes</taxon>
        <taxon>Mycobacteriales</taxon>
        <taxon>Gordoniaceae</taxon>
        <taxon>Gordonia</taxon>
    </lineage>
</organism>
<reference evidence="3" key="1">
    <citation type="journal article" date="2014" name="Int. J. Syst. Evol. Microbiol.">
        <title>Complete genome sequence of Corynebacterium casei LMG S-19264T (=DSM 44701T), isolated from a smear-ripened cheese.</title>
        <authorList>
            <consortium name="US DOE Joint Genome Institute (JGI-PGF)"/>
            <person name="Walter F."/>
            <person name="Albersmeier A."/>
            <person name="Kalinowski J."/>
            <person name="Ruckert C."/>
        </authorList>
    </citation>
    <scope>NUCLEOTIDE SEQUENCE</scope>
    <source>
        <strain evidence="3">CGMCC 1.12827</strain>
    </source>
</reference>
<feature type="transmembrane region" description="Helical" evidence="2">
    <location>
        <begin position="58"/>
        <end position="76"/>
    </location>
</feature>
<reference evidence="3" key="2">
    <citation type="submission" date="2020-09" db="EMBL/GenBank/DDBJ databases">
        <authorList>
            <person name="Sun Q."/>
            <person name="Zhou Y."/>
        </authorList>
    </citation>
    <scope>NUCLEOTIDE SEQUENCE</scope>
    <source>
        <strain evidence="3">CGMCC 1.12827</strain>
    </source>
</reference>
<feature type="compositionally biased region" description="Basic and acidic residues" evidence="1">
    <location>
        <begin position="1"/>
        <end position="11"/>
    </location>
</feature>